<reference evidence="16" key="1">
    <citation type="submission" date="2017-01" db="EMBL/GenBank/DDBJ databases">
        <authorList>
            <person name="Varghese N."/>
            <person name="Submissions S."/>
        </authorList>
    </citation>
    <scope>NUCLEOTIDE SEQUENCE [LARGE SCALE GENOMIC DNA]</scope>
    <source>
        <strain evidence="16">DSM 23127</strain>
    </source>
</reference>
<dbReference type="GO" id="GO:0003677">
    <property type="term" value="F:DNA binding"/>
    <property type="evidence" value="ECO:0007669"/>
    <property type="project" value="UniProtKB-KW"/>
</dbReference>
<keyword evidence="11" id="KW-0234">DNA repair</keyword>
<dbReference type="PANTHER" id="PTHR11472">
    <property type="entry name" value="DNA REPAIR DEAD HELICASE RAD3/XP-D SUBFAMILY MEMBER"/>
    <property type="match status" value="1"/>
</dbReference>
<keyword evidence="4" id="KW-0227">DNA damage</keyword>
<dbReference type="GO" id="GO:0016818">
    <property type="term" value="F:hydrolase activity, acting on acid anhydrides, in phosphorus-containing anhydrides"/>
    <property type="evidence" value="ECO:0007669"/>
    <property type="project" value="InterPro"/>
</dbReference>
<evidence type="ECO:0000256" key="7">
    <source>
        <dbReference type="ARBA" id="ARBA00022840"/>
    </source>
</evidence>
<evidence type="ECO:0000313" key="16">
    <source>
        <dbReference type="Proteomes" id="UP000187608"/>
    </source>
</evidence>
<proteinExistence type="inferred from homology"/>
<keyword evidence="12" id="KW-0413">Isomerase</keyword>
<accession>A0A1N7ITV6</accession>
<dbReference type="SUPFAM" id="SSF52540">
    <property type="entry name" value="P-loop containing nucleoside triphosphate hydrolases"/>
    <property type="match status" value="2"/>
</dbReference>
<dbReference type="GO" id="GO:0046872">
    <property type="term" value="F:metal ion binding"/>
    <property type="evidence" value="ECO:0007669"/>
    <property type="project" value="UniProtKB-KW"/>
</dbReference>
<dbReference type="InterPro" id="IPR010614">
    <property type="entry name" value="RAD3-like_helicase_DEAD"/>
</dbReference>
<dbReference type="InterPro" id="IPR006554">
    <property type="entry name" value="Helicase-like_DEXD_c2"/>
</dbReference>
<evidence type="ECO:0000256" key="13">
    <source>
        <dbReference type="ARBA" id="ARBA00038058"/>
    </source>
</evidence>
<dbReference type="InterPro" id="IPR011604">
    <property type="entry name" value="PDDEXK-like_dom_sf"/>
</dbReference>
<evidence type="ECO:0000256" key="5">
    <source>
        <dbReference type="ARBA" id="ARBA00022801"/>
    </source>
</evidence>
<evidence type="ECO:0000256" key="9">
    <source>
        <dbReference type="ARBA" id="ARBA00023014"/>
    </source>
</evidence>
<evidence type="ECO:0000256" key="11">
    <source>
        <dbReference type="ARBA" id="ARBA00023204"/>
    </source>
</evidence>
<keyword evidence="8" id="KW-0408">Iron</keyword>
<dbReference type="GO" id="GO:0003678">
    <property type="term" value="F:DNA helicase activity"/>
    <property type="evidence" value="ECO:0007669"/>
    <property type="project" value="InterPro"/>
</dbReference>
<comment type="similarity">
    <text evidence="13">Belongs to the helicase family. DinG subfamily.</text>
</comment>
<dbReference type="PROSITE" id="PS51193">
    <property type="entry name" value="HELICASE_ATP_BIND_2"/>
    <property type="match status" value="1"/>
</dbReference>
<keyword evidence="16" id="KW-1185">Reference proteome</keyword>
<keyword evidence="5" id="KW-0378">Hydrolase</keyword>
<dbReference type="GO" id="GO:0006281">
    <property type="term" value="P:DNA repair"/>
    <property type="evidence" value="ECO:0007669"/>
    <property type="project" value="UniProtKB-KW"/>
</dbReference>
<keyword evidence="2" id="KW-0479">Metal-binding</keyword>
<keyword evidence="9" id="KW-0411">Iron-sulfur</keyword>
<evidence type="ECO:0000313" key="15">
    <source>
        <dbReference type="EMBL" id="SIS40518.1"/>
    </source>
</evidence>
<evidence type="ECO:0000256" key="3">
    <source>
        <dbReference type="ARBA" id="ARBA00022741"/>
    </source>
</evidence>
<dbReference type="SMART" id="SM00488">
    <property type="entry name" value="DEXDc2"/>
    <property type="match status" value="1"/>
</dbReference>
<dbReference type="Proteomes" id="UP000187608">
    <property type="component" value="Unassembled WGS sequence"/>
</dbReference>
<dbReference type="InterPro" id="IPR006555">
    <property type="entry name" value="ATP-dep_Helicase_C"/>
</dbReference>
<dbReference type="SMART" id="SM00491">
    <property type="entry name" value="HELICc2"/>
    <property type="match status" value="1"/>
</dbReference>
<gene>
    <name evidence="15" type="ORF">SAMN05421687_102205</name>
</gene>
<keyword evidence="7" id="KW-0067">ATP-binding</keyword>
<evidence type="ECO:0000256" key="1">
    <source>
        <dbReference type="ARBA" id="ARBA00022485"/>
    </source>
</evidence>
<evidence type="ECO:0000256" key="2">
    <source>
        <dbReference type="ARBA" id="ARBA00022723"/>
    </source>
</evidence>
<dbReference type="EMBL" id="FTOC01000002">
    <property type="protein sequence ID" value="SIS40518.1"/>
    <property type="molecule type" value="Genomic_DNA"/>
</dbReference>
<evidence type="ECO:0000256" key="4">
    <source>
        <dbReference type="ARBA" id="ARBA00022763"/>
    </source>
</evidence>
<dbReference type="InterPro" id="IPR045028">
    <property type="entry name" value="DinG/Rad3-like"/>
</dbReference>
<dbReference type="Pfam" id="PF13307">
    <property type="entry name" value="Helicase_C_2"/>
    <property type="match status" value="1"/>
</dbReference>
<dbReference type="Gene3D" id="3.40.50.300">
    <property type="entry name" value="P-loop containing nucleotide triphosphate hydrolases"/>
    <property type="match status" value="2"/>
</dbReference>
<dbReference type="AlphaFoldDB" id="A0A1N7ITV6"/>
<dbReference type="PANTHER" id="PTHR11472:SF34">
    <property type="entry name" value="REGULATOR OF TELOMERE ELONGATION HELICASE 1"/>
    <property type="match status" value="1"/>
</dbReference>
<dbReference type="InterPro" id="IPR014013">
    <property type="entry name" value="Helic_SF1/SF2_ATP-bd_DinG/Rad3"/>
</dbReference>
<evidence type="ECO:0000256" key="6">
    <source>
        <dbReference type="ARBA" id="ARBA00022806"/>
    </source>
</evidence>
<dbReference type="GO" id="GO:0051539">
    <property type="term" value="F:4 iron, 4 sulfur cluster binding"/>
    <property type="evidence" value="ECO:0007669"/>
    <property type="project" value="UniProtKB-KW"/>
</dbReference>
<keyword evidence="6 15" id="KW-0347">Helicase</keyword>
<organism evidence="15 16">
    <name type="scientific">Salimicrobium flavidum</name>
    <dbReference type="NCBI Taxonomy" id="570947"/>
    <lineage>
        <taxon>Bacteria</taxon>
        <taxon>Bacillati</taxon>
        <taxon>Bacillota</taxon>
        <taxon>Bacilli</taxon>
        <taxon>Bacillales</taxon>
        <taxon>Bacillaceae</taxon>
        <taxon>Salimicrobium</taxon>
    </lineage>
</organism>
<dbReference type="GO" id="GO:0005524">
    <property type="term" value="F:ATP binding"/>
    <property type="evidence" value="ECO:0007669"/>
    <property type="project" value="UniProtKB-KW"/>
</dbReference>
<keyword evidence="3" id="KW-0547">Nucleotide-binding</keyword>
<evidence type="ECO:0000259" key="14">
    <source>
        <dbReference type="PROSITE" id="PS51193"/>
    </source>
</evidence>
<keyword evidence="1" id="KW-0004">4Fe-4S</keyword>
<sequence>MMTSMKISVRELAEYAHRKGDIDERFRSSKALTEGTAIHQAIQKEYKETEEKEVYLEYIYDTKQMSFHIHGRCDGILQEEDGPVIDEIKSTSLELEELEEDRFPVHWGQAYGYAFLYCRREELAGVNVQLTYVQKTTKKKARFRRYLSVQELEAAVQYMVEAYTPYASVLLRMHEQKQKTIPELRFPFPSYREGQRTFAGSVYRAATEGRALFAQAPTGIGKTISSLFPGVKAMQSGEFDQLYYATAKTTTRETAEEAIRLMQGEGLSLTSVTLTAKDKICFQEETICQPEYCSFADGYYDRINGALVDILTRESLLTREVIEDYARKHHICPFEFSLDLTYAADIVVGDYNYVYDPRVALKRLSRDRTKKMGLLVDEAHNLVERARDMYSASLLSTDFEAIPSLVTSEKIGALSTSIASDINALFSGNEEEFSMEDIPGVMEERIEAFVEETESYLRDLLPEEQEEAVMNAYFGSQHFLNMVEQKDENFVYIGKMKEELKLYCLNPRMVVRRVTEAYRFSVYFSATLSPFAYYKEMLGGTPEDYILRLPSPFKKEQIRTVFTPLSTRFKDRERTAKEVSESLKRQVEAHPGNHLFFFPSYHYLDLIHSYTKEWEAQVVVQERNMDEERKTEFLSQFTEDSEIIGFAVLGGVFSEGVDLKGDRLRGVAIVGVALPPRNIEKELIQKYFQSQGKNGYNYAYVYPGMNKVLQAGGRLIRSEEDYGVIQFVDDRFLTPVYQQLLPEEWQPE</sequence>
<evidence type="ECO:0000256" key="8">
    <source>
        <dbReference type="ARBA" id="ARBA00023004"/>
    </source>
</evidence>
<dbReference type="InterPro" id="IPR027417">
    <property type="entry name" value="P-loop_NTPase"/>
</dbReference>
<protein>
    <submittedName>
        <fullName evidence="15">Rad3-related DNA helicase</fullName>
    </submittedName>
</protein>
<evidence type="ECO:0000256" key="12">
    <source>
        <dbReference type="ARBA" id="ARBA00023235"/>
    </source>
</evidence>
<dbReference type="Gene3D" id="1.10.275.30">
    <property type="match status" value="1"/>
</dbReference>
<keyword evidence="10" id="KW-0238">DNA-binding</keyword>
<dbReference type="STRING" id="570947.SAMN05421687_102205"/>
<name>A0A1N7ITV6_9BACI</name>
<dbReference type="Pfam" id="PF06733">
    <property type="entry name" value="DEAD_2"/>
    <property type="match status" value="1"/>
</dbReference>
<feature type="domain" description="Helicase ATP-binding" evidence="14">
    <location>
        <begin position="181"/>
        <end position="442"/>
    </location>
</feature>
<dbReference type="Gene3D" id="3.90.320.10">
    <property type="match status" value="1"/>
</dbReference>
<evidence type="ECO:0000256" key="10">
    <source>
        <dbReference type="ARBA" id="ARBA00023125"/>
    </source>
</evidence>